<dbReference type="AlphaFoldDB" id="A0A2S9XQN5"/>
<evidence type="ECO:0000259" key="1">
    <source>
        <dbReference type="PROSITE" id="PS50801"/>
    </source>
</evidence>
<feature type="domain" description="STAS" evidence="1">
    <location>
        <begin position="16"/>
        <end position="116"/>
    </location>
</feature>
<proteinExistence type="predicted"/>
<dbReference type="EMBL" id="PVNL01000138">
    <property type="protein sequence ID" value="PRP95178.1"/>
    <property type="molecule type" value="Genomic_DNA"/>
</dbReference>
<dbReference type="InterPro" id="IPR051932">
    <property type="entry name" value="Bact_StressResp_Reg"/>
</dbReference>
<comment type="caution">
    <text evidence="2">The sequence shown here is derived from an EMBL/GenBank/DDBJ whole genome shotgun (WGS) entry which is preliminary data.</text>
</comment>
<gene>
    <name evidence="2" type="primary">rsbS</name>
    <name evidence="2" type="ORF">ENSA7_74920</name>
</gene>
<dbReference type="OrthoDB" id="9797171at2"/>
<name>A0A2S9XQN5_9BACT</name>
<dbReference type="InterPro" id="IPR036513">
    <property type="entry name" value="STAS_dom_sf"/>
</dbReference>
<reference evidence="2 3" key="1">
    <citation type="submission" date="2018-03" db="EMBL/GenBank/DDBJ databases">
        <title>Draft Genome Sequences of the Obligatory Marine Myxobacteria Enhygromyxa salina SWB007.</title>
        <authorList>
            <person name="Poehlein A."/>
            <person name="Moghaddam J.A."/>
            <person name="Harms H."/>
            <person name="Alanjari M."/>
            <person name="Koenig G.M."/>
            <person name="Daniel R."/>
            <person name="Schaeberle T.F."/>
        </authorList>
    </citation>
    <scope>NUCLEOTIDE SEQUENCE [LARGE SCALE GENOMIC DNA]</scope>
    <source>
        <strain evidence="2 3">SWB007</strain>
    </source>
</reference>
<dbReference type="Proteomes" id="UP000238823">
    <property type="component" value="Unassembled WGS sequence"/>
</dbReference>
<dbReference type="PROSITE" id="PS50801">
    <property type="entry name" value="STAS"/>
    <property type="match status" value="1"/>
</dbReference>
<dbReference type="RefSeq" id="WP_106094259.1">
    <property type="nucleotide sequence ID" value="NZ_PVNL01000138.1"/>
</dbReference>
<dbReference type="SUPFAM" id="SSF52091">
    <property type="entry name" value="SpoIIaa-like"/>
    <property type="match status" value="1"/>
</dbReference>
<dbReference type="PANTHER" id="PTHR33745">
    <property type="entry name" value="RSBT ANTAGONIST PROTEIN RSBS-RELATED"/>
    <property type="match status" value="1"/>
</dbReference>
<sequence length="150" mass="16286">MDDINYVTCIPLWDCLLVPLHGDVSDTHADELVTEVLERIQRDECFGVLVDLSGVWTLDSHLCATLARLSLAAKMMGAKTVLSGMKPEIAMTLEAMGIELRGIETVATLEDALGSMGITRVRRSRHDDDDLVMRSLLGDGPSEGDSGATR</sequence>
<dbReference type="Pfam" id="PF01740">
    <property type="entry name" value="STAS"/>
    <property type="match status" value="1"/>
</dbReference>
<protein>
    <submittedName>
        <fullName evidence="2">RsbT antagonist protein RsbS</fullName>
    </submittedName>
</protein>
<dbReference type="CDD" id="cd07041">
    <property type="entry name" value="STAS_RsbR_RsbS_like"/>
    <property type="match status" value="1"/>
</dbReference>
<evidence type="ECO:0000313" key="3">
    <source>
        <dbReference type="Proteomes" id="UP000238823"/>
    </source>
</evidence>
<dbReference type="InterPro" id="IPR002645">
    <property type="entry name" value="STAS_dom"/>
</dbReference>
<dbReference type="PANTHER" id="PTHR33745:SF1">
    <property type="entry name" value="RSBT ANTAGONIST PROTEIN RSBS"/>
    <property type="match status" value="1"/>
</dbReference>
<accession>A0A2S9XQN5</accession>
<evidence type="ECO:0000313" key="2">
    <source>
        <dbReference type="EMBL" id="PRP95178.1"/>
    </source>
</evidence>
<organism evidence="2 3">
    <name type="scientific">Enhygromyxa salina</name>
    <dbReference type="NCBI Taxonomy" id="215803"/>
    <lineage>
        <taxon>Bacteria</taxon>
        <taxon>Pseudomonadati</taxon>
        <taxon>Myxococcota</taxon>
        <taxon>Polyangia</taxon>
        <taxon>Nannocystales</taxon>
        <taxon>Nannocystaceae</taxon>
        <taxon>Enhygromyxa</taxon>
    </lineage>
</organism>
<dbReference type="Gene3D" id="3.30.750.24">
    <property type="entry name" value="STAS domain"/>
    <property type="match status" value="1"/>
</dbReference>